<proteinExistence type="predicted"/>
<gene>
    <name evidence="1" type="ordered locus">ESA_01016</name>
</gene>
<evidence type="ECO:0008006" key="3">
    <source>
        <dbReference type="Google" id="ProtNLM"/>
    </source>
</evidence>
<evidence type="ECO:0000313" key="1">
    <source>
        <dbReference type="EMBL" id="ABU76285.1"/>
    </source>
</evidence>
<dbReference type="InterPro" id="IPR031552">
    <property type="entry name" value="ParE-like_toxin"/>
</dbReference>
<accession>A7MHN9</accession>
<dbReference type="KEGG" id="esa:ESA_01016"/>
<dbReference type="SUPFAM" id="SSF143011">
    <property type="entry name" value="RelE-like"/>
    <property type="match status" value="1"/>
</dbReference>
<reference evidence="1 2" key="1">
    <citation type="journal article" date="2010" name="PLoS ONE">
        <title>Genome sequence of Cronobacter sakazakii BAA-894 and comparative genomic hybridization analysis with other Cronobacter species.</title>
        <authorList>
            <person name="Kucerova E."/>
            <person name="Clifton S.W."/>
            <person name="Xia X.Q."/>
            <person name="Long F."/>
            <person name="Porwollik S."/>
            <person name="Fulton L."/>
            <person name="Fronick C."/>
            <person name="Minx P."/>
            <person name="Kyung K."/>
            <person name="Warren W."/>
            <person name="Fulton R."/>
            <person name="Feng D."/>
            <person name="Wollam A."/>
            <person name="Shah N."/>
            <person name="Bhonagiri V."/>
            <person name="Nash W.E."/>
            <person name="Hallsworth-Pepin K."/>
            <person name="Wilson R.K."/>
            <person name="McClelland M."/>
            <person name="Forsythe S.J."/>
        </authorList>
    </citation>
    <scope>NUCLEOTIDE SEQUENCE [LARGE SCALE GENOMIC DNA]</scope>
    <source>
        <strain evidence="1 2">ATCC BAA-894</strain>
    </source>
</reference>
<dbReference type="Pfam" id="PF15781">
    <property type="entry name" value="ParE-like_toxin"/>
    <property type="match status" value="1"/>
</dbReference>
<dbReference type="InterPro" id="IPR035093">
    <property type="entry name" value="RelE/ParE_toxin_dom_sf"/>
</dbReference>
<protein>
    <recommendedName>
        <fullName evidence="3">Type II toxin-antitoxin system RelE/ParE family toxin</fullName>
    </recommendedName>
</protein>
<organism evidence="1 2">
    <name type="scientific">Cronobacter sakazakii (strain ATCC BAA-894)</name>
    <name type="common">Enterobacter sakazakii</name>
    <dbReference type="NCBI Taxonomy" id="290339"/>
    <lineage>
        <taxon>Bacteria</taxon>
        <taxon>Pseudomonadati</taxon>
        <taxon>Pseudomonadota</taxon>
        <taxon>Gammaproteobacteria</taxon>
        <taxon>Enterobacterales</taxon>
        <taxon>Enterobacteriaceae</taxon>
        <taxon>Cronobacter</taxon>
    </lineage>
</organism>
<dbReference type="HOGENOM" id="CLU_1632625_0_0_6"/>
<dbReference type="AlphaFoldDB" id="A7MHN9"/>
<keyword evidence="2" id="KW-1185">Reference proteome</keyword>
<sequence>MRLAAAFRNRLSIGRKSDGLLRIIRIYRIASLVKSYWRNQKSLTIRFRNMNVEQNGSELENEIEVFQTRRFEKALDKLPESLRAEVEDEVDRIIQEPEIGELKKGDLSFLRVHKFRLNNQLMLLGYCWVENKLELYMLSIGSHENFYQEQKQHRKADLKLIS</sequence>
<name>A7MHN9_CROS8</name>
<dbReference type="Proteomes" id="UP000000260">
    <property type="component" value="Chromosome"/>
</dbReference>
<dbReference type="Gene3D" id="3.30.2310.20">
    <property type="entry name" value="RelE-like"/>
    <property type="match status" value="1"/>
</dbReference>
<dbReference type="EMBL" id="CP000783">
    <property type="protein sequence ID" value="ABU76285.1"/>
    <property type="molecule type" value="Genomic_DNA"/>
</dbReference>
<evidence type="ECO:0000313" key="2">
    <source>
        <dbReference type="Proteomes" id="UP000000260"/>
    </source>
</evidence>